<comment type="caution">
    <text evidence="1">The sequence shown here is derived from an EMBL/GenBank/DDBJ whole genome shotgun (WGS) entry which is preliminary data.</text>
</comment>
<name>A0ABS4J7F3_9BACL</name>
<organism evidence="1 2">
    <name type="scientific">Paenibacillus eucommiae</name>
    <dbReference type="NCBI Taxonomy" id="1355755"/>
    <lineage>
        <taxon>Bacteria</taxon>
        <taxon>Bacillati</taxon>
        <taxon>Bacillota</taxon>
        <taxon>Bacilli</taxon>
        <taxon>Bacillales</taxon>
        <taxon>Paenibacillaceae</taxon>
        <taxon>Paenibacillus</taxon>
    </lineage>
</organism>
<sequence length="72" mass="8451">MTLLTMKIIVKVTDPLGCARWRGRRSVQRLGPRGNPLQSREKPLLAVRLSLVFVLIRAIVAERRDWLWEEER</sequence>
<dbReference type="Proteomes" id="UP001519287">
    <property type="component" value="Unassembled WGS sequence"/>
</dbReference>
<accession>A0ABS4J7F3</accession>
<dbReference type="EMBL" id="JAGGLB010000038">
    <property type="protein sequence ID" value="MBP1995743.1"/>
    <property type="molecule type" value="Genomic_DNA"/>
</dbReference>
<gene>
    <name evidence="1" type="ORF">J2Z66_007385</name>
</gene>
<evidence type="ECO:0000313" key="1">
    <source>
        <dbReference type="EMBL" id="MBP1995743.1"/>
    </source>
</evidence>
<proteinExistence type="predicted"/>
<evidence type="ECO:0000313" key="2">
    <source>
        <dbReference type="Proteomes" id="UP001519287"/>
    </source>
</evidence>
<keyword evidence="2" id="KW-1185">Reference proteome</keyword>
<dbReference type="RefSeq" id="WP_209977543.1">
    <property type="nucleotide sequence ID" value="NZ_JAGGLB010000038.1"/>
</dbReference>
<protein>
    <submittedName>
        <fullName evidence="1">Uncharacterized protein</fullName>
    </submittedName>
</protein>
<reference evidence="1 2" key="1">
    <citation type="submission" date="2021-03" db="EMBL/GenBank/DDBJ databases">
        <title>Genomic Encyclopedia of Type Strains, Phase IV (KMG-IV): sequencing the most valuable type-strain genomes for metagenomic binning, comparative biology and taxonomic classification.</title>
        <authorList>
            <person name="Goeker M."/>
        </authorList>
    </citation>
    <scope>NUCLEOTIDE SEQUENCE [LARGE SCALE GENOMIC DNA]</scope>
    <source>
        <strain evidence="1 2">DSM 26048</strain>
    </source>
</reference>